<reference evidence="6 7" key="1">
    <citation type="journal article" date="2024" name="Science">
        <title>Giant polyketide synthase enzymes in the biosynthesis of giant marine polyether toxins.</title>
        <authorList>
            <person name="Fallon T.R."/>
            <person name="Shende V.V."/>
            <person name="Wierzbicki I.H."/>
            <person name="Pendleton A.L."/>
            <person name="Watervoot N.F."/>
            <person name="Auber R.P."/>
            <person name="Gonzalez D.J."/>
            <person name="Wisecaver J.H."/>
            <person name="Moore B.S."/>
        </authorList>
    </citation>
    <scope>NUCLEOTIDE SEQUENCE [LARGE SCALE GENOMIC DNA]</scope>
    <source>
        <strain evidence="6 7">12B1</strain>
    </source>
</reference>
<dbReference type="Proteomes" id="UP001515480">
    <property type="component" value="Unassembled WGS sequence"/>
</dbReference>
<feature type="repeat" description="WD" evidence="4">
    <location>
        <begin position="297"/>
        <end position="332"/>
    </location>
</feature>
<feature type="compositionally biased region" description="Basic residues" evidence="5">
    <location>
        <begin position="589"/>
        <end position="612"/>
    </location>
</feature>
<organism evidence="6 7">
    <name type="scientific">Prymnesium parvum</name>
    <name type="common">Toxic golden alga</name>
    <dbReference type="NCBI Taxonomy" id="97485"/>
    <lineage>
        <taxon>Eukaryota</taxon>
        <taxon>Haptista</taxon>
        <taxon>Haptophyta</taxon>
        <taxon>Prymnesiophyceae</taxon>
        <taxon>Prymnesiales</taxon>
        <taxon>Prymnesiaceae</taxon>
        <taxon>Prymnesium</taxon>
    </lineage>
</organism>
<dbReference type="InterPro" id="IPR001680">
    <property type="entry name" value="WD40_rpt"/>
</dbReference>
<evidence type="ECO:0000256" key="3">
    <source>
        <dbReference type="ARBA" id="ARBA00022737"/>
    </source>
</evidence>
<dbReference type="SMART" id="SM00320">
    <property type="entry name" value="WD40"/>
    <property type="match status" value="5"/>
</dbReference>
<dbReference type="InterPro" id="IPR044285">
    <property type="entry name" value="PWP1"/>
</dbReference>
<feature type="compositionally biased region" description="Acidic residues" evidence="5">
    <location>
        <begin position="561"/>
        <end position="572"/>
    </location>
</feature>
<evidence type="ECO:0000256" key="1">
    <source>
        <dbReference type="ARBA" id="ARBA00022553"/>
    </source>
</evidence>
<dbReference type="GO" id="GO:0005634">
    <property type="term" value="C:nucleus"/>
    <property type="evidence" value="ECO:0007669"/>
    <property type="project" value="TreeGrafter"/>
</dbReference>
<dbReference type="EMBL" id="JBGBPQ010000021">
    <property type="protein sequence ID" value="KAL1503758.1"/>
    <property type="molecule type" value="Genomic_DNA"/>
</dbReference>
<keyword evidence="2 4" id="KW-0853">WD repeat</keyword>
<keyword evidence="7" id="KW-1185">Reference proteome</keyword>
<feature type="region of interest" description="Disordered" evidence="5">
    <location>
        <begin position="543"/>
        <end position="612"/>
    </location>
</feature>
<keyword evidence="3" id="KW-0677">Repeat</keyword>
<dbReference type="PROSITE" id="PS00678">
    <property type="entry name" value="WD_REPEATS_1"/>
    <property type="match status" value="1"/>
</dbReference>
<dbReference type="PROSITE" id="PS50082">
    <property type="entry name" value="WD_REPEATS_2"/>
    <property type="match status" value="3"/>
</dbReference>
<accession>A0AB34IR80</accession>
<name>A0AB34IR80_PRYPA</name>
<keyword evidence="1" id="KW-0597">Phosphoprotein</keyword>
<protein>
    <submittedName>
        <fullName evidence="6">Uncharacterized protein</fullName>
    </submittedName>
</protein>
<evidence type="ECO:0000313" key="7">
    <source>
        <dbReference type="Proteomes" id="UP001515480"/>
    </source>
</evidence>
<dbReference type="InterPro" id="IPR036322">
    <property type="entry name" value="WD40_repeat_dom_sf"/>
</dbReference>
<comment type="caution">
    <text evidence="6">The sequence shown here is derived from an EMBL/GenBank/DDBJ whole genome shotgun (WGS) entry which is preliminary data.</text>
</comment>
<evidence type="ECO:0000256" key="4">
    <source>
        <dbReference type="PROSITE-ProRule" id="PRU00221"/>
    </source>
</evidence>
<feature type="region of interest" description="Disordered" evidence="5">
    <location>
        <begin position="270"/>
        <end position="299"/>
    </location>
</feature>
<proteinExistence type="predicted"/>
<dbReference type="GO" id="GO:0006364">
    <property type="term" value="P:rRNA processing"/>
    <property type="evidence" value="ECO:0007669"/>
    <property type="project" value="InterPro"/>
</dbReference>
<dbReference type="InterPro" id="IPR019775">
    <property type="entry name" value="WD40_repeat_CS"/>
</dbReference>
<dbReference type="PANTHER" id="PTHR14091">
    <property type="entry name" value="PERIODIC TRYPTOPHAN PROTEIN 1"/>
    <property type="match status" value="1"/>
</dbReference>
<dbReference type="PROSITE" id="PS50294">
    <property type="entry name" value="WD_REPEATS_REGION"/>
    <property type="match status" value="2"/>
</dbReference>
<gene>
    <name evidence="6" type="ORF">AB1Y20_012227</name>
</gene>
<dbReference type="PANTHER" id="PTHR14091:SF0">
    <property type="entry name" value="PERIODIC TRYPTOPHAN PROTEIN 1 HOMOLOG"/>
    <property type="match status" value="1"/>
</dbReference>
<evidence type="ECO:0000256" key="5">
    <source>
        <dbReference type="SAM" id="MobiDB-lite"/>
    </source>
</evidence>
<evidence type="ECO:0000313" key="6">
    <source>
        <dbReference type="EMBL" id="KAL1503758.1"/>
    </source>
</evidence>
<dbReference type="AlphaFoldDB" id="A0AB34IR80"/>
<feature type="repeat" description="WD" evidence="4">
    <location>
        <begin position="342"/>
        <end position="384"/>
    </location>
</feature>
<dbReference type="SUPFAM" id="SSF50978">
    <property type="entry name" value="WD40 repeat-like"/>
    <property type="match status" value="1"/>
</dbReference>
<dbReference type="InterPro" id="IPR015943">
    <property type="entry name" value="WD40/YVTN_repeat-like_dom_sf"/>
</dbReference>
<evidence type="ECO:0000256" key="2">
    <source>
        <dbReference type="ARBA" id="ARBA00022574"/>
    </source>
</evidence>
<sequence>MTAIAPAGPPNSNSGCLDSLERLFPGFDGATRCDHRNERGRHVRGLRGAWNRLLENCAPRQWTKIDRCAAAALSQAKLMIAALTWARRGAPKTGLPAVDDLGADSDDGPPEPQSGSEDEDDSNIPGALRGENLMFYRDGKDPYLTNVDELSEDSIDDFAILETDLVLVGARSDESISNLEVYVYEEQQDNLYAHHDIPLPVFPLCLAWMDYSRNRPDGRGNYVAVGTFAPYIELWDLDVIDALEPLGVLGAEGAEASASRLDAHAAEALAAGNKQRQGEKAKKKKKKDQAPESSATLEGHTDAVMGLAWNRWQRNVLASASADESVRLWDLSGSGEGSVQAFHHHKDKVQTLQWHPKEGPVMVTASFDQTAAVVDVRAAEATRSYNISAEAEKVSWDPHGGSSFVVTTEDGWMRCFDVRGGDSTLWQVKAHKESASALDWCPGAANIIATGSQDKLVKLWCVSSDTPKLIEKKNLQELGAVFDVKFCEDSPALLGVGGAKGKLGIWNTLELEEMQARLPGAHAALGEDGRVLGGAVAGMSAMDVNTDSDASDGEQPRTAEAEESEEQSDGDDVGDRVRLKHASSAQSSRHSKPRGMQQRKKVKLVSSVKNRK</sequence>
<feature type="region of interest" description="Disordered" evidence="5">
    <location>
        <begin position="94"/>
        <end position="125"/>
    </location>
</feature>
<feature type="repeat" description="WD" evidence="4">
    <location>
        <begin position="428"/>
        <end position="460"/>
    </location>
</feature>
<dbReference type="Gene3D" id="2.130.10.10">
    <property type="entry name" value="YVTN repeat-like/Quinoprotein amine dehydrogenase"/>
    <property type="match status" value="2"/>
</dbReference>
<dbReference type="Pfam" id="PF00400">
    <property type="entry name" value="WD40"/>
    <property type="match status" value="2"/>
</dbReference>